<dbReference type="PANTHER" id="PTHR47508">
    <property type="entry name" value="SAM DOMAIN-CONTAINING PROTEIN-RELATED"/>
    <property type="match status" value="1"/>
</dbReference>
<accession>A0AAD9V507</accession>
<dbReference type="Gene3D" id="3.30.70.1390">
    <property type="entry name" value="ROC domain from the Parkinson's disease-associated leucine-rich repeat kinase 2"/>
    <property type="match status" value="1"/>
</dbReference>
<dbReference type="Gene3D" id="3.40.50.300">
    <property type="entry name" value="P-loop containing nucleotide triphosphate hydrolases"/>
    <property type="match status" value="1"/>
</dbReference>
<dbReference type="Proteomes" id="UP001249851">
    <property type="component" value="Unassembled WGS sequence"/>
</dbReference>
<dbReference type="PANTHER" id="PTHR47508:SF1">
    <property type="entry name" value="NON-SPECIFIC SERINE_THREONINE PROTEIN KINASE"/>
    <property type="match status" value="1"/>
</dbReference>
<dbReference type="AlphaFoldDB" id="A0AAD9V507"/>
<reference evidence="1" key="1">
    <citation type="journal article" date="2023" name="G3 (Bethesda)">
        <title>Whole genome assembly and annotation of the endangered Caribbean coral Acropora cervicornis.</title>
        <authorList>
            <person name="Selwyn J.D."/>
            <person name="Vollmer S.V."/>
        </authorList>
    </citation>
    <scope>NUCLEOTIDE SEQUENCE</scope>
    <source>
        <strain evidence="1">K2</strain>
    </source>
</reference>
<protein>
    <submittedName>
        <fullName evidence="1">Serine/threonine-protein kinase pats1</fullName>
    </submittedName>
</protein>
<comment type="caution">
    <text evidence="1">The sequence shown here is derived from an EMBL/GenBank/DDBJ whole genome shotgun (WGS) entry which is preliminary data.</text>
</comment>
<evidence type="ECO:0000313" key="1">
    <source>
        <dbReference type="EMBL" id="KAK2561499.1"/>
    </source>
</evidence>
<proteinExistence type="predicted"/>
<dbReference type="Pfam" id="PF08477">
    <property type="entry name" value="Roc"/>
    <property type="match status" value="1"/>
</dbReference>
<gene>
    <name evidence="1" type="ORF">P5673_015470</name>
</gene>
<keyword evidence="1" id="KW-0808">Transferase</keyword>
<dbReference type="Gene3D" id="1.10.10.10">
    <property type="entry name" value="Winged helix-like DNA-binding domain superfamily/Winged helix DNA-binding domain"/>
    <property type="match status" value="1"/>
</dbReference>
<organism evidence="1 2">
    <name type="scientific">Acropora cervicornis</name>
    <name type="common">Staghorn coral</name>
    <dbReference type="NCBI Taxonomy" id="6130"/>
    <lineage>
        <taxon>Eukaryota</taxon>
        <taxon>Metazoa</taxon>
        <taxon>Cnidaria</taxon>
        <taxon>Anthozoa</taxon>
        <taxon>Hexacorallia</taxon>
        <taxon>Scleractinia</taxon>
        <taxon>Astrocoeniina</taxon>
        <taxon>Acroporidae</taxon>
        <taxon>Acropora</taxon>
    </lineage>
</organism>
<dbReference type="EMBL" id="JARQWQ010000032">
    <property type="protein sequence ID" value="KAK2561499.1"/>
    <property type="molecule type" value="Genomic_DNA"/>
</dbReference>
<evidence type="ECO:0000313" key="2">
    <source>
        <dbReference type="Proteomes" id="UP001249851"/>
    </source>
</evidence>
<dbReference type="InterPro" id="IPR036388">
    <property type="entry name" value="WH-like_DNA-bd_sf"/>
</dbReference>
<keyword evidence="1" id="KW-0418">Kinase</keyword>
<sequence length="553" mass="63938">MSLTLVANNATDLVVRYLRSLQLEDDIKSKEAILTVWDFAGQHLYYASHSVFLSGRAVYILVYNLNKNLLARAEPCVRQGVIESSLDNPNNETNLDNLLSWLVSVHNIRSSAKKNVAHQGKKPSYLQPPVIIVGTNLDQPFEEVNTMEERIKKSIVDKKYVKHVTAPFFAVDNKTENDEGVQTLRQRIIEILKEEPYMGEEVPLRWFKFERAVDALVAKQRYFMDLDQLLPVIRQFCQIEDEEEVTAMLNFYHDLGVIVKHGQTVVLQAQWLIDLFKQVITVRPFDEANPSYREHWRDLEVNGILRIELVDHVFSKFIDKGLCKQDILNLMELHGLIAKFSIARYFVPTQLRSSPSGLCEIKPSGCDPCPLVLHFLDGFVPHGLFPHLVSKFINWCSENRLKETPQLFNNGARLFIGKQITFSLILICRKRFIKIVLKARNPSSCKPQSKNASNKMAIEVRNFIERTLDDFSRDLSWLSKLRYELSVVCTYCLECTCLLHERTSCDQDDCLHLLRVRPGEELNCLKNFCDETVSPGWEMWFEVPHTQVNRFPF</sequence>
<dbReference type="SUPFAM" id="SSF52540">
    <property type="entry name" value="P-loop containing nucleoside triphosphate hydrolases"/>
    <property type="match status" value="1"/>
</dbReference>
<dbReference type="InterPro" id="IPR027417">
    <property type="entry name" value="P-loop_NTPase"/>
</dbReference>
<dbReference type="GO" id="GO:0016301">
    <property type="term" value="F:kinase activity"/>
    <property type="evidence" value="ECO:0007669"/>
    <property type="project" value="UniProtKB-KW"/>
</dbReference>
<keyword evidence="2" id="KW-1185">Reference proteome</keyword>
<name>A0AAD9V507_ACRCE</name>
<reference evidence="1" key="2">
    <citation type="journal article" date="2023" name="Science">
        <title>Genomic signatures of disease resistance in endangered staghorn corals.</title>
        <authorList>
            <person name="Vollmer S.V."/>
            <person name="Selwyn J.D."/>
            <person name="Despard B.A."/>
            <person name="Roesel C.L."/>
        </authorList>
    </citation>
    <scope>NUCLEOTIDE SEQUENCE</scope>
    <source>
        <strain evidence="1">K2</strain>
    </source>
</reference>